<reference evidence="3" key="1">
    <citation type="journal article" date="2018" name="Genome Biol.">
        <title>SKESA: strategic k-mer extension for scrupulous assemblies.</title>
        <authorList>
            <person name="Souvorov A."/>
            <person name="Agarwala R."/>
            <person name="Lipman D.J."/>
        </authorList>
    </citation>
    <scope>NUCLEOTIDE SEQUENCE [LARGE SCALE GENOMIC DNA]</scope>
    <source>
        <strain evidence="3">BCW_4213</strain>
    </source>
</reference>
<dbReference type="InterPro" id="IPR023346">
    <property type="entry name" value="Lysozyme-like_dom_sf"/>
</dbReference>
<accession>A0A1Q4PBQ9</accession>
<evidence type="ECO:0000313" key="4">
    <source>
        <dbReference type="EMBL" id="KAB0121926.1"/>
    </source>
</evidence>
<evidence type="ECO:0000259" key="2">
    <source>
        <dbReference type="Pfam" id="PF01464"/>
    </source>
</evidence>
<evidence type="ECO:0000313" key="5">
    <source>
        <dbReference type="EMBL" id="MDW9353000.1"/>
    </source>
</evidence>
<reference evidence="4 6" key="2">
    <citation type="submission" date="2019-03" db="EMBL/GenBank/DDBJ databases">
        <title>Whole Genome Sequencing of Shiga-Toxin Escherichia coli Strains from Nebraska.</title>
        <authorList>
            <person name="Abdalhamid B."/>
            <person name="Mccutchen E.L."/>
            <person name="Bouska A.C."/>
            <person name="Hinrichs S.H."/>
            <person name="Iwen P.C."/>
        </authorList>
    </citation>
    <scope>NUCLEOTIDE SEQUENCE [LARGE SCALE GENOMIC DNA]</scope>
    <source>
        <strain evidence="4 6">STEC_170836</strain>
    </source>
</reference>
<dbReference type="AlphaFoldDB" id="A0A1Q4PBQ9"/>
<evidence type="ECO:0000256" key="1">
    <source>
        <dbReference type="SAM" id="SignalP"/>
    </source>
</evidence>
<name>A0A1Q4PBQ9_ECOLX</name>
<dbReference type="EMBL" id="JAWPMK010000002">
    <property type="protein sequence ID" value="MDW9353000.1"/>
    <property type="molecule type" value="Genomic_DNA"/>
</dbReference>
<keyword evidence="1" id="KW-0732">Signal</keyword>
<dbReference type="EMBL" id="VZEL01000035">
    <property type="protein sequence ID" value="KAB0121926.1"/>
    <property type="molecule type" value="Genomic_DNA"/>
</dbReference>
<dbReference type="EMBL" id="DABDSA010000005">
    <property type="protein sequence ID" value="HAI2140912.1"/>
    <property type="molecule type" value="Genomic_DNA"/>
</dbReference>
<evidence type="ECO:0000313" key="3">
    <source>
        <dbReference type="EMBL" id="HAI2140912.1"/>
    </source>
</evidence>
<feature type="domain" description="Transglycosylase SLT" evidence="2">
    <location>
        <begin position="27"/>
        <end position="148"/>
    </location>
</feature>
<protein>
    <submittedName>
        <fullName evidence="3">Lytic transglycosylase domain-containing protein</fullName>
    </submittedName>
    <submittedName>
        <fullName evidence="5">Transglycosylase SLT domain-containing protein</fullName>
    </submittedName>
</protein>
<dbReference type="SUPFAM" id="SSF53955">
    <property type="entry name" value="Lysozyme-like"/>
    <property type="match status" value="1"/>
</dbReference>
<comment type="caution">
    <text evidence="3">The sequence shown here is derived from an EMBL/GenBank/DDBJ whole genome shotgun (WGS) entry which is preliminary data.</text>
</comment>
<dbReference type="Gene3D" id="1.10.530.10">
    <property type="match status" value="1"/>
</dbReference>
<proteinExistence type="predicted"/>
<dbReference type="Proteomes" id="UP001271591">
    <property type="component" value="Unassembled WGS sequence"/>
</dbReference>
<dbReference type="Proteomes" id="UP000852798">
    <property type="component" value="Unassembled WGS sequence"/>
</dbReference>
<feature type="signal peptide" evidence="1">
    <location>
        <begin position="1"/>
        <end position="17"/>
    </location>
</feature>
<dbReference type="RefSeq" id="WP_001561305.1">
    <property type="nucleotide sequence ID" value="NZ_CP027440.1"/>
</dbReference>
<reference evidence="5" key="4">
    <citation type="submission" date="2023-10" db="EMBL/GenBank/DDBJ databases">
        <title>Draft Genome Sequence of a Shiga toxin-producing Escherichia coli strain from deer meat showing an IS-element integration in the B-subunit of the Shiga toxin Stx2b gene.</title>
        <authorList>
            <person name="Projahn M."/>
            <person name="Borowiak M."/>
        </authorList>
    </citation>
    <scope>NUCLEOTIDE SEQUENCE</scope>
    <source>
        <strain evidence="5">BfR-EC-18960</strain>
    </source>
</reference>
<organism evidence="3">
    <name type="scientific">Escherichia coli</name>
    <dbReference type="NCBI Taxonomy" id="562"/>
    <lineage>
        <taxon>Bacteria</taxon>
        <taxon>Pseudomonadati</taxon>
        <taxon>Pseudomonadota</taxon>
        <taxon>Gammaproteobacteria</taxon>
        <taxon>Enterobacterales</taxon>
        <taxon>Enterobacteriaceae</taxon>
        <taxon>Escherichia</taxon>
    </lineage>
</organism>
<feature type="chain" id="PRO_5042339108" evidence="1">
    <location>
        <begin position="18"/>
        <end position="172"/>
    </location>
</feature>
<sequence>MARGPALILLLPCLALAQPLPEAYLRTAEHFRVPPELLWAVTQTESGTNLSGRHLPWPWTLNISGTGYRYASREQACQALLVAIRRTSPKRIDVGLGQINIGWHQAYFDSPCDALYPLQNLSLTAQLLRQRYDERPGSWLNAAARYHRPAGGAPAARYRKLVSRHLQQASPP</sequence>
<dbReference type="Proteomes" id="UP000327073">
    <property type="component" value="Unassembled WGS sequence"/>
</dbReference>
<evidence type="ECO:0000313" key="6">
    <source>
        <dbReference type="Proteomes" id="UP000327073"/>
    </source>
</evidence>
<gene>
    <name evidence="4" type="ORF">F7F11_23390</name>
    <name evidence="3" type="ORF">HI055_001222</name>
    <name evidence="5" type="ORF">R8G00_26495</name>
</gene>
<dbReference type="InterPro" id="IPR008258">
    <property type="entry name" value="Transglycosylase_SLT_dom_1"/>
</dbReference>
<dbReference type="Pfam" id="PF01464">
    <property type="entry name" value="SLT"/>
    <property type="match status" value="1"/>
</dbReference>
<reference evidence="3" key="3">
    <citation type="submission" date="2020-02" db="EMBL/GenBank/DDBJ databases">
        <authorList>
            <consortium name="NCBI Pathogen Detection Project"/>
        </authorList>
    </citation>
    <scope>NUCLEOTIDE SEQUENCE</scope>
    <source>
        <strain evidence="3">BCW_4213</strain>
    </source>
</reference>